<dbReference type="GO" id="GO:0032502">
    <property type="term" value="P:developmental process"/>
    <property type="evidence" value="ECO:0007669"/>
    <property type="project" value="TreeGrafter"/>
</dbReference>
<sequence length="375" mass="40970">MLLCGTCRCRLPTHPWSAFTATARSLSEPIQTGRVGGAALLQSGRHTSPAATLSTPPTPGTSNHKAPEESEEENTWAVGTAANTDSPIKTNTEGAIADCKHSSLQLHYKYGDFTQSCLVSTVIDRMSCSSVAGSEFSEEELELSVLDQGEDEGSPKGSFQDSESSTSSPSDLEEGQTKKRNRPVRSKARRMAANVRERKRIMDYNQAFNALRVALNHDLSGKRLSKIATLQRAINRISALSVFLSSNPPCKPCTHLECNKATVGSAGTGASRAEQTRVTVPRLEHQRYIPWHASISHQMQPQQGPHVQRLPTEPHVYMDNTVSSCPPSPHYPCYPTEEHWLCCALFVAGRVGEELFVVLSSSEVNTVSQYTSDDK</sequence>
<feature type="region of interest" description="Disordered" evidence="1">
    <location>
        <begin position="139"/>
        <end position="194"/>
    </location>
</feature>
<evidence type="ECO:0000256" key="1">
    <source>
        <dbReference type="SAM" id="MobiDB-lite"/>
    </source>
</evidence>
<dbReference type="PROSITE" id="PS50888">
    <property type="entry name" value="BHLH"/>
    <property type="match status" value="1"/>
</dbReference>
<dbReference type="SUPFAM" id="SSF47459">
    <property type="entry name" value="HLH, helix-loop-helix DNA-binding domain"/>
    <property type="match status" value="1"/>
</dbReference>
<dbReference type="GO" id="GO:0000981">
    <property type="term" value="F:DNA-binding transcription factor activity, RNA polymerase II-specific"/>
    <property type="evidence" value="ECO:0007669"/>
    <property type="project" value="TreeGrafter"/>
</dbReference>
<dbReference type="CDD" id="cd18912">
    <property type="entry name" value="bHLH_TS_bHLHa9"/>
    <property type="match status" value="1"/>
</dbReference>
<dbReference type="EMBL" id="VEVO01000008">
    <property type="protein sequence ID" value="KAF0038717.1"/>
    <property type="molecule type" value="Genomic_DNA"/>
</dbReference>
<dbReference type="Proteomes" id="UP000438429">
    <property type="component" value="Unassembled WGS sequence"/>
</dbReference>
<dbReference type="GO" id="GO:0046983">
    <property type="term" value="F:protein dimerization activity"/>
    <property type="evidence" value="ECO:0007669"/>
    <property type="project" value="InterPro"/>
</dbReference>
<evidence type="ECO:0000259" key="2">
    <source>
        <dbReference type="PROSITE" id="PS50888"/>
    </source>
</evidence>
<feature type="compositionally biased region" description="Low complexity" evidence="1">
    <location>
        <begin position="158"/>
        <end position="170"/>
    </location>
</feature>
<dbReference type="Pfam" id="PF00010">
    <property type="entry name" value="HLH"/>
    <property type="match status" value="1"/>
</dbReference>
<dbReference type="SMART" id="SM00353">
    <property type="entry name" value="HLH"/>
    <property type="match status" value="1"/>
</dbReference>
<comment type="caution">
    <text evidence="3">The sequence shown here is derived from an EMBL/GenBank/DDBJ whole genome shotgun (WGS) entry which is preliminary data.</text>
</comment>
<evidence type="ECO:0000313" key="3">
    <source>
        <dbReference type="EMBL" id="KAF0038717.1"/>
    </source>
</evidence>
<gene>
    <name evidence="3" type="ORF">F2P81_009201</name>
</gene>
<dbReference type="AlphaFoldDB" id="A0A6A4SYK8"/>
<reference evidence="3 4" key="1">
    <citation type="submission" date="2019-06" db="EMBL/GenBank/DDBJ databases">
        <title>Draft genomes of female and male turbot (Scophthalmus maximus).</title>
        <authorList>
            <person name="Xu H."/>
            <person name="Xu X.-W."/>
            <person name="Shao C."/>
            <person name="Chen S."/>
        </authorList>
    </citation>
    <scope>NUCLEOTIDE SEQUENCE [LARGE SCALE GENOMIC DNA]</scope>
    <source>
        <strain evidence="3">Ysfricsl-2016a</strain>
        <tissue evidence="3">Blood</tissue>
    </source>
</reference>
<dbReference type="InterPro" id="IPR011598">
    <property type="entry name" value="bHLH_dom"/>
</dbReference>
<dbReference type="GO" id="GO:0000977">
    <property type="term" value="F:RNA polymerase II transcription regulatory region sequence-specific DNA binding"/>
    <property type="evidence" value="ECO:0007669"/>
    <property type="project" value="TreeGrafter"/>
</dbReference>
<dbReference type="InterPro" id="IPR050283">
    <property type="entry name" value="E-box_TF_Regulators"/>
</dbReference>
<dbReference type="InterPro" id="IPR036638">
    <property type="entry name" value="HLH_DNA-bd_sf"/>
</dbReference>
<dbReference type="PANTHER" id="PTHR23349:SF10">
    <property type="entry name" value="CLASS A BASIC HELIX-LOOP-HELIX PROTEIN 9"/>
    <property type="match status" value="1"/>
</dbReference>
<proteinExistence type="predicted"/>
<accession>A0A6A4SYK8</accession>
<dbReference type="Gene3D" id="4.10.280.10">
    <property type="entry name" value="Helix-loop-helix DNA-binding domain"/>
    <property type="match status" value="1"/>
</dbReference>
<organism evidence="3 4">
    <name type="scientific">Scophthalmus maximus</name>
    <name type="common">Turbot</name>
    <name type="synonym">Psetta maxima</name>
    <dbReference type="NCBI Taxonomy" id="52904"/>
    <lineage>
        <taxon>Eukaryota</taxon>
        <taxon>Metazoa</taxon>
        <taxon>Chordata</taxon>
        <taxon>Craniata</taxon>
        <taxon>Vertebrata</taxon>
        <taxon>Euteleostomi</taxon>
        <taxon>Actinopterygii</taxon>
        <taxon>Neopterygii</taxon>
        <taxon>Teleostei</taxon>
        <taxon>Neoteleostei</taxon>
        <taxon>Acanthomorphata</taxon>
        <taxon>Carangaria</taxon>
        <taxon>Pleuronectiformes</taxon>
        <taxon>Pleuronectoidei</taxon>
        <taxon>Scophthalmidae</taxon>
        <taxon>Scophthalmus</taxon>
    </lineage>
</organism>
<evidence type="ECO:0000313" key="4">
    <source>
        <dbReference type="Proteomes" id="UP000438429"/>
    </source>
</evidence>
<protein>
    <recommendedName>
        <fullName evidence="2">BHLH domain-containing protein</fullName>
    </recommendedName>
</protein>
<feature type="compositionally biased region" description="Basic residues" evidence="1">
    <location>
        <begin position="178"/>
        <end position="190"/>
    </location>
</feature>
<dbReference type="PANTHER" id="PTHR23349">
    <property type="entry name" value="BASIC HELIX-LOOP-HELIX TRANSCRIPTION FACTOR, TWIST"/>
    <property type="match status" value="1"/>
</dbReference>
<feature type="domain" description="BHLH" evidence="2">
    <location>
        <begin position="188"/>
        <end position="240"/>
    </location>
</feature>
<feature type="region of interest" description="Disordered" evidence="1">
    <location>
        <begin position="44"/>
        <end position="75"/>
    </location>
</feature>
<name>A0A6A4SYK8_SCOMX</name>
<feature type="compositionally biased region" description="Acidic residues" evidence="1">
    <location>
        <begin position="139"/>
        <end position="152"/>
    </location>
</feature>